<dbReference type="InterPro" id="IPR053187">
    <property type="entry name" value="Notoamide_regulator"/>
</dbReference>
<keyword evidence="4" id="KW-1185">Reference proteome</keyword>
<dbReference type="GO" id="GO:0008270">
    <property type="term" value="F:zinc ion binding"/>
    <property type="evidence" value="ECO:0007669"/>
    <property type="project" value="InterPro"/>
</dbReference>
<dbReference type="EMBL" id="JAAQRI010000240">
    <property type="protein sequence ID" value="KAF5624082.1"/>
    <property type="molecule type" value="Genomic_DNA"/>
</dbReference>
<dbReference type="Pfam" id="PF04082">
    <property type="entry name" value="Fungal_trans"/>
    <property type="match status" value="1"/>
</dbReference>
<dbReference type="PANTHER" id="PTHR47256:SF1">
    <property type="entry name" value="ZN(II)2CYS6 TRANSCRIPTION FACTOR (EUROFUNG)"/>
    <property type="match status" value="1"/>
</dbReference>
<evidence type="ECO:0000256" key="1">
    <source>
        <dbReference type="ARBA" id="ARBA00023242"/>
    </source>
</evidence>
<dbReference type="GO" id="GO:0006351">
    <property type="term" value="P:DNA-templated transcription"/>
    <property type="evidence" value="ECO:0007669"/>
    <property type="project" value="InterPro"/>
</dbReference>
<comment type="caution">
    <text evidence="3">The sequence shown here is derived from an EMBL/GenBank/DDBJ whole genome shotgun (WGS) entry which is preliminary data.</text>
</comment>
<dbReference type="GeneID" id="59295516"/>
<dbReference type="GO" id="GO:0003677">
    <property type="term" value="F:DNA binding"/>
    <property type="evidence" value="ECO:0007669"/>
    <property type="project" value="InterPro"/>
</dbReference>
<feature type="domain" description="Xylanolytic transcriptional activator regulatory" evidence="2">
    <location>
        <begin position="223"/>
        <end position="394"/>
    </location>
</feature>
<dbReference type="CDD" id="cd12148">
    <property type="entry name" value="fungal_TF_MHR"/>
    <property type="match status" value="1"/>
</dbReference>
<dbReference type="OrthoDB" id="2943660at2759"/>
<proteinExistence type="predicted"/>
<dbReference type="AlphaFoldDB" id="A0A8H5R0V4"/>
<keyword evidence="1" id="KW-0539">Nucleus</keyword>
<reference evidence="3 4" key="1">
    <citation type="submission" date="2020-05" db="EMBL/GenBank/DDBJ databases">
        <title>Identification and distribution of gene clusters putatively required for synthesis of sphingolipid metabolism inhibitors in phylogenetically diverse species of the filamentous fungus Fusarium.</title>
        <authorList>
            <person name="Kim H.-S."/>
            <person name="Busman M."/>
            <person name="Brown D.W."/>
            <person name="Divon H."/>
            <person name="Uhlig S."/>
            <person name="Proctor R.H."/>
        </authorList>
    </citation>
    <scope>NUCLEOTIDE SEQUENCE [LARGE SCALE GENOMIC DNA]</scope>
    <source>
        <strain evidence="3 4">NRRL 66243</strain>
    </source>
</reference>
<accession>A0A8H5R0V4</accession>
<sequence length="677" mass="76187">MTVIDFNTDAVGSLLPFSAPGLNPFLPTELKSCPLFSIGIIPSFDPAERVFGNGSPGGKEAGPDPTRSADLRVHLWGRPVAWPFITTAQVTEESLGRRGLRGVPTKESEIPVAVQKKYDLLLVENQQYRELFDAINKKPECEAQEIFNRLRSSDQPLAVLESLKQAEALLPKPSTNTWDSDPSLAFFDQKAFESSVIQVPAKPWTTVAGDGIVSELITDFFTWDNSYMFPVLDRITFVDEMRAGDDREVKWCSPLLVNAICAKRCLMVERGKQFGVMTGRNLSESFLAEAKSHFEAEQGRPSIPAVQGLLLIYLTMAATGKDRAGLIYRLTAYEMLKQLRLEARYKAAKNNVPPQTHDMMLTSKTLWGIFLLESRIAYFYNRPSTIPPPQVPKPFLSILTFTHKGNLDVLDRPWKDSSDLVPRPPGVLAAACSFSELLYEIMQYLTTSRFRRGSEEDIHARRLFFSRLIQLKHDIPRQLVVEQNLTPVTCFLRIDENLILYTLLQDMPIDIPFGVPYSSTVKDLCIQHCRHDTEIIGSFIKKWPTNLMIAHQLYISMQTLVPILDVAAAQDIFTKSCRMAQLSSGSVRISGVLLQATQAFVWAMDKSIPEPARQHLEGWTQETVEKDLPVSFALPPRGEVKEVLTSDEDDQECSIWNLGTLIEKWAMLSMDESRPPS</sequence>
<evidence type="ECO:0000313" key="4">
    <source>
        <dbReference type="Proteomes" id="UP000530670"/>
    </source>
</evidence>
<evidence type="ECO:0000313" key="3">
    <source>
        <dbReference type="EMBL" id="KAF5624082.1"/>
    </source>
</evidence>
<name>A0A8H5R0V4_9HYPO</name>
<protein>
    <submittedName>
        <fullName evidence="3">Pathway-specific regulatory nit-4</fullName>
    </submittedName>
</protein>
<evidence type="ECO:0000259" key="2">
    <source>
        <dbReference type="Pfam" id="PF04082"/>
    </source>
</evidence>
<organism evidence="3 4">
    <name type="scientific">Fusarium tjaetaba</name>
    <dbReference type="NCBI Taxonomy" id="1567544"/>
    <lineage>
        <taxon>Eukaryota</taxon>
        <taxon>Fungi</taxon>
        <taxon>Dikarya</taxon>
        <taxon>Ascomycota</taxon>
        <taxon>Pezizomycotina</taxon>
        <taxon>Sordariomycetes</taxon>
        <taxon>Hypocreomycetidae</taxon>
        <taxon>Hypocreales</taxon>
        <taxon>Nectriaceae</taxon>
        <taxon>Fusarium</taxon>
        <taxon>Fusarium fujikuroi species complex</taxon>
    </lineage>
</organism>
<dbReference type="InterPro" id="IPR007219">
    <property type="entry name" value="XnlR_reg_dom"/>
</dbReference>
<dbReference type="RefSeq" id="XP_037202513.1">
    <property type="nucleotide sequence ID" value="XM_037343246.1"/>
</dbReference>
<gene>
    <name evidence="3" type="ORF">FTJAE_10407</name>
</gene>
<dbReference type="PANTHER" id="PTHR47256">
    <property type="entry name" value="ZN(II)2CYS6 TRANSCRIPTION FACTOR (EUROFUNG)-RELATED"/>
    <property type="match status" value="1"/>
</dbReference>
<dbReference type="Proteomes" id="UP000530670">
    <property type="component" value="Unassembled WGS sequence"/>
</dbReference>